<protein>
    <submittedName>
        <fullName evidence="4">Zinc ABC transporter substrate-binding protein</fullName>
    </submittedName>
</protein>
<dbReference type="SUPFAM" id="SSF53807">
    <property type="entry name" value="Helical backbone' metal receptor"/>
    <property type="match status" value="1"/>
</dbReference>
<name>A0A2T3G500_9FIRM</name>
<evidence type="ECO:0000256" key="2">
    <source>
        <dbReference type="ARBA" id="ARBA00022448"/>
    </source>
</evidence>
<evidence type="ECO:0000256" key="1">
    <source>
        <dbReference type="ARBA" id="ARBA00011028"/>
    </source>
</evidence>
<dbReference type="AlphaFoldDB" id="A0A2T3G500"/>
<dbReference type="PANTHER" id="PTHR42953:SF3">
    <property type="entry name" value="HIGH-AFFINITY ZINC UPTAKE SYSTEM PROTEIN ZNUA"/>
    <property type="match status" value="1"/>
</dbReference>
<proteinExistence type="inferred from homology"/>
<dbReference type="PANTHER" id="PTHR42953">
    <property type="entry name" value="HIGH-AFFINITY ZINC UPTAKE SYSTEM PROTEIN ZNUA-RELATED"/>
    <property type="match status" value="1"/>
</dbReference>
<reference evidence="4 5" key="1">
    <citation type="journal article" date="2019" name="Int. J. Syst. Evol. Microbiol.">
        <title>Faecalibacillus intestinalis gen. nov., sp. nov. and Faecalibacillus faecis sp. nov., isolated from human faeces.</title>
        <authorList>
            <person name="Seo B."/>
            <person name="Jeon K."/>
            <person name="Baek I."/>
            <person name="Lee Y.M."/>
            <person name="Baek K."/>
            <person name="Ko G."/>
        </authorList>
    </citation>
    <scope>NUCLEOTIDE SEQUENCE [LARGE SCALE GENOMIC DNA]</scope>
    <source>
        <strain evidence="4 5">SNUG30099</strain>
    </source>
</reference>
<dbReference type="InterPro" id="IPR050492">
    <property type="entry name" value="Bact_metal-bind_prot9"/>
</dbReference>
<dbReference type="Gene3D" id="3.40.50.1980">
    <property type="entry name" value="Nitrogenase molybdenum iron protein domain"/>
    <property type="match status" value="2"/>
</dbReference>
<gene>
    <name evidence="4" type="ORF">C7U54_04780</name>
</gene>
<evidence type="ECO:0000313" key="4">
    <source>
        <dbReference type="EMBL" id="PST42588.1"/>
    </source>
</evidence>
<dbReference type="Proteomes" id="UP000240974">
    <property type="component" value="Unassembled WGS sequence"/>
</dbReference>
<evidence type="ECO:0000313" key="5">
    <source>
        <dbReference type="Proteomes" id="UP000240974"/>
    </source>
</evidence>
<sequence>MQNMYDEKGVKMNKLLKYTFMLLCCFLLMGCLPLDKETDKKSIVCTTYAQYNWLQEIIGKNNSTFELTLLIKDGADLHSYQPTIKDLAKVSSADLFVYVGGESEQWVSDALKEAKNKNMLVVDMMDVLKERIKEEEHVEGMKEDHDENEDESEYDEHVWLSLINAHEVVRYLSNEVQKLDDVHKKTYEENTIRYLNDIDDLNHQYEQVVENATTKTLLFADRFPFRYLLDDYDLNYYAAFPGCSADIEASFYTITFLANKIDQLDLKSIFVIDQTNLKIAQTVKDNTQKKNQKIMYLDSLQSVDDQKIKDGYSYLKAMKYNLKVLKKAL</sequence>
<dbReference type="GO" id="GO:0046872">
    <property type="term" value="F:metal ion binding"/>
    <property type="evidence" value="ECO:0007669"/>
    <property type="project" value="InterPro"/>
</dbReference>
<comment type="caution">
    <text evidence="4">The sequence shown here is derived from an EMBL/GenBank/DDBJ whole genome shotgun (WGS) entry which is preliminary data.</text>
</comment>
<keyword evidence="5" id="KW-1185">Reference proteome</keyword>
<dbReference type="InterPro" id="IPR006127">
    <property type="entry name" value="ZnuA-like"/>
</dbReference>
<keyword evidence="3" id="KW-0732">Signal</keyword>
<evidence type="ECO:0000256" key="3">
    <source>
        <dbReference type="ARBA" id="ARBA00022729"/>
    </source>
</evidence>
<accession>A0A2T3G500</accession>
<dbReference type="GO" id="GO:0030001">
    <property type="term" value="P:metal ion transport"/>
    <property type="evidence" value="ECO:0007669"/>
    <property type="project" value="InterPro"/>
</dbReference>
<organism evidence="4 5">
    <name type="scientific">Faecalibacillus intestinalis</name>
    <dbReference type="NCBI Taxonomy" id="1982626"/>
    <lineage>
        <taxon>Bacteria</taxon>
        <taxon>Bacillati</taxon>
        <taxon>Bacillota</taxon>
        <taxon>Erysipelotrichia</taxon>
        <taxon>Erysipelotrichales</taxon>
        <taxon>Coprobacillaceae</taxon>
        <taxon>Faecalibacillus</taxon>
    </lineage>
</organism>
<comment type="similarity">
    <text evidence="1">Belongs to the bacterial solute-binding protein 9 family.</text>
</comment>
<dbReference type="Pfam" id="PF01297">
    <property type="entry name" value="ZnuA"/>
    <property type="match status" value="1"/>
</dbReference>
<keyword evidence="2" id="KW-0813">Transport</keyword>
<dbReference type="EMBL" id="PYLQ01000004">
    <property type="protein sequence ID" value="PST42588.1"/>
    <property type="molecule type" value="Genomic_DNA"/>
</dbReference>